<dbReference type="PANTHER" id="PTHR34310:SF5">
    <property type="entry name" value="DUF427 DOMAIN PROTEIN (AFU_ORTHOLOGUE AFUA_3G02220)"/>
    <property type="match status" value="1"/>
</dbReference>
<proteinExistence type="predicted"/>
<dbReference type="InterPro" id="IPR038694">
    <property type="entry name" value="DUF427_sf"/>
</dbReference>
<dbReference type="EMBL" id="VOHS01000030">
    <property type="protein sequence ID" value="TWV97373.1"/>
    <property type="molecule type" value="Genomic_DNA"/>
</dbReference>
<organism evidence="2 3">
    <name type="scientific">Chitinophaga pinensis</name>
    <dbReference type="NCBI Taxonomy" id="79329"/>
    <lineage>
        <taxon>Bacteria</taxon>
        <taxon>Pseudomonadati</taxon>
        <taxon>Bacteroidota</taxon>
        <taxon>Chitinophagia</taxon>
        <taxon>Chitinophagales</taxon>
        <taxon>Chitinophagaceae</taxon>
        <taxon>Chitinophaga</taxon>
    </lineage>
</organism>
<reference evidence="2 3" key="1">
    <citation type="submission" date="2019-08" db="EMBL/GenBank/DDBJ databases">
        <title>Whole genome sequencing of chitin degrading bacteria Chitinophaga pinensis YS16.</title>
        <authorList>
            <person name="Singh R.P."/>
            <person name="Manchanda G."/>
            <person name="Maurya I.K."/>
            <person name="Joshi N.K."/>
            <person name="Srivastava A.K."/>
        </authorList>
    </citation>
    <scope>NUCLEOTIDE SEQUENCE [LARGE SCALE GENOMIC DNA]</scope>
    <source>
        <strain evidence="2 3">YS-16</strain>
    </source>
</reference>
<accession>A0A5C6LLB8</accession>
<feature type="domain" description="DUF427" evidence="1">
    <location>
        <begin position="1"/>
        <end position="87"/>
    </location>
</feature>
<dbReference type="OrthoDB" id="119916at2"/>
<protein>
    <submittedName>
        <fullName evidence="2">DUF427 domain-containing protein</fullName>
    </submittedName>
</protein>
<comment type="caution">
    <text evidence="2">The sequence shown here is derived from an EMBL/GenBank/DDBJ whole genome shotgun (WGS) entry which is preliminary data.</text>
</comment>
<evidence type="ECO:0000313" key="2">
    <source>
        <dbReference type="EMBL" id="TWV97373.1"/>
    </source>
</evidence>
<gene>
    <name evidence="2" type="ORF">FEF09_22185</name>
</gene>
<dbReference type="AlphaFoldDB" id="A0A5C6LLB8"/>
<keyword evidence="3" id="KW-1185">Reference proteome</keyword>
<evidence type="ECO:0000259" key="1">
    <source>
        <dbReference type="Pfam" id="PF04248"/>
    </source>
</evidence>
<sequence>MKAIWHNEVIAESDKTVVVENNHYFPPASVKLGLLNPSNTHTICAWKGEASYYDVNINGKVNHDAAWFYPAPKQAAENIKGYIAFWKGVEVVD</sequence>
<dbReference type="InterPro" id="IPR007361">
    <property type="entry name" value="DUF427"/>
</dbReference>
<dbReference type="Gene3D" id="2.170.150.40">
    <property type="entry name" value="Domain of unknown function (DUF427)"/>
    <property type="match status" value="1"/>
</dbReference>
<evidence type="ECO:0000313" key="3">
    <source>
        <dbReference type="Proteomes" id="UP000318815"/>
    </source>
</evidence>
<dbReference type="Pfam" id="PF04248">
    <property type="entry name" value="NTP_transf_9"/>
    <property type="match status" value="1"/>
</dbReference>
<dbReference type="PANTHER" id="PTHR34310">
    <property type="entry name" value="DUF427 DOMAIN PROTEIN (AFU_ORTHOLOGUE AFUA_3G02220)"/>
    <property type="match status" value="1"/>
</dbReference>
<dbReference type="RefSeq" id="WP_146307136.1">
    <property type="nucleotide sequence ID" value="NZ_VOHS01000030.1"/>
</dbReference>
<name>A0A5C6LLB8_9BACT</name>
<dbReference type="Proteomes" id="UP000318815">
    <property type="component" value="Unassembled WGS sequence"/>
</dbReference>